<organism evidence="1">
    <name type="scientific">hydrocarbon metagenome</name>
    <dbReference type="NCBI Taxonomy" id="938273"/>
    <lineage>
        <taxon>unclassified sequences</taxon>
        <taxon>metagenomes</taxon>
        <taxon>ecological metagenomes</taxon>
    </lineage>
</organism>
<dbReference type="AlphaFoldDB" id="A0A0W8FVQ8"/>
<sequence length="54" mass="6247">MTFDNLDEVKLNNFVSGYGVGLNILFLPFNSVRFEYAFDEYMNGEFIFGLGFSF</sequence>
<comment type="caution">
    <text evidence="1">The sequence shown here is derived from an EMBL/GenBank/DDBJ whole genome shotgun (WGS) entry which is preliminary data.</text>
</comment>
<evidence type="ECO:0008006" key="2">
    <source>
        <dbReference type="Google" id="ProtNLM"/>
    </source>
</evidence>
<dbReference type="EMBL" id="LNQE01000808">
    <property type="protein sequence ID" value="KUG24866.1"/>
    <property type="molecule type" value="Genomic_DNA"/>
</dbReference>
<protein>
    <recommendedName>
        <fullName evidence="2">Bacterial surface antigen (D15) domain-containing protein</fullName>
    </recommendedName>
</protein>
<name>A0A0W8FVQ8_9ZZZZ</name>
<accession>A0A0W8FVQ8</accession>
<proteinExistence type="predicted"/>
<evidence type="ECO:0000313" key="1">
    <source>
        <dbReference type="EMBL" id="KUG24866.1"/>
    </source>
</evidence>
<gene>
    <name evidence="1" type="ORF">ASZ90_005327</name>
</gene>
<reference evidence="1" key="1">
    <citation type="journal article" date="2015" name="Proc. Natl. Acad. Sci. U.S.A.">
        <title>Networks of energetic and metabolic interactions define dynamics in microbial communities.</title>
        <authorList>
            <person name="Embree M."/>
            <person name="Liu J.K."/>
            <person name="Al-Bassam M.M."/>
            <person name="Zengler K."/>
        </authorList>
    </citation>
    <scope>NUCLEOTIDE SEQUENCE</scope>
</reference>